<protein>
    <submittedName>
        <fullName evidence="2">Uncharacterized protein</fullName>
    </submittedName>
</protein>
<organism evidence="2 3">
    <name type="scientific">Fragilariopsis cylindrus CCMP1102</name>
    <dbReference type="NCBI Taxonomy" id="635003"/>
    <lineage>
        <taxon>Eukaryota</taxon>
        <taxon>Sar</taxon>
        <taxon>Stramenopiles</taxon>
        <taxon>Ochrophyta</taxon>
        <taxon>Bacillariophyta</taxon>
        <taxon>Bacillariophyceae</taxon>
        <taxon>Bacillariophycidae</taxon>
        <taxon>Bacillariales</taxon>
        <taxon>Bacillariaceae</taxon>
        <taxon>Fragilariopsis</taxon>
    </lineage>
</organism>
<dbReference type="OrthoDB" id="39955at2759"/>
<dbReference type="Proteomes" id="UP000095751">
    <property type="component" value="Unassembled WGS sequence"/>
</dbReference>
<feature type="transmembrane region" description="Helical" evidence="1">
    <location>
        <begin position="21"/>
        <end position="42"/>
    </location>
</feature>
<keyword evidence="1" id="KW-1133">Transmembrane helix</keyword>
<name>A0A1E7FF86_9STRA</name>
<evidence type="ECO:0000313" key="3">
    <source>
        <dbReference type="Proteomes" id="UP000095751"/>
    </source>
</evidence>
<dbReference type="AlphaFoldDB" id="A0A1E7FF86"/>
<sequence length="475" mass="54117">MKSQIMLPHTKGKKSSATIPIAILSFLFGCILSTTIVLNFFITSPSFNSIENNYGMNSLPRRDVALSNTVVDGQQADSIISSSSLSSSLKNPFDGIKIIIAIAAFDFSQIPHLEEVLDAYQDLCVTGASKVDVVIHATVAYPVTLIDLLNSRLLPVCRDVFSVTIVLKPNSLRLHLVDCHRELFYEKIDDYDLFIYTEDDIRVTPKTVGAYLSETNNVQSMVGIERSSDFNVGIVRYEYNFPNNVVMDDKTRHATQNVTRVYWEHGFYPIFPKAMEQIETSELKESYVQMHNHHQGMFLATRFLLKAWKERSNCNFNVASNRPGMKGHESQPAMGTQRVWMSSQMLYSKKHCNVQQVLPVESFGTLTVLHLPNKNYRRVGHFRNRTFSDGTEVFDHGLAGSLLTAMTLHIETRRVMKQKPTTPYWGIRMVDEIGSRRKDRSALLERRMGEYQAYVDRGGIMSDEDMEKIELVEER</sequence>
<proteinExistence type="predicted"/>
<dbReference type="EMBL" id="KV784358">
    <property type="protein sequence ID" value="OEU16804.1"/>
    <property type="molecule type" value="Genomic_DNA"/>
</dbReference>
<evidence type="ECO:0000313" key="2">
    <source>
        <dbReference type="EMBL" id="OEU16804.1"/>
    </source>
</evidence>
<dbReference type="KEGG" id="fcy:FRACYDRAFT_185035"/>
<dbReference type="InParanoid" id="A0A1E7FF86"/>
<gene>
    <name evidence="2" type="ORF">FRACYDRAFT_185035</name>
</gene>
<keyword evidence="1" id="KW-0472">Membrane</keyword>
<accession>A0A1E7FF86</accession>
<evidence type="ECO:0000256" key="1">
    <source>
        <dbReference type="SAM" id="Phobius"/>
    </source>
</evidence>
<keyword evidence="1" id="KW-0812">Transmembrane</keyword>
<keyword evidence="3" id="KW-1185">Reference proteome</keyword>
<dbReference type="PROSITE" id="PS51257">
    <property type="entry name" value="PROKAR_LIPOPROTEIN"/>
    <property type="match status" value="1"/>
</dbReference>
<reference evidence="2 3" key="1">
    <citation type="submission" date="2016-09" db="EMBL/GenBank/DDBJ databases">
        <title>Extensive genetic diversity and differential bi-allelic expression allows diatom success in the polar Southern Ocean.</title>
        <authorList>
            <consortium name="DOE Joint Genome Institute"/>
            <person name="Mock T."/>
            <person name="Otillar R.P."/>
            <person name="Strauss J."/>
            <person name="Dupont C."/>
            <person name="Frickenhaus S."/>
            <person name="Maumus F."/>
            <person name="Mcmullan M."/>
            <person name="Sanges R."/>
            <person name="Schmutz J."/>
            <person name="Toseland A."/>
            <person name="Valas R."/>
            <person name="Veluchamy A."/>
            <person name="Ward B.J."/>
            <person name="Allen A."/>
            <person name="Barry K."/>
            <person name="Falciatore A."/>
            <person name="Ferrante M."/>
            <person name="Fortunato A.E."/>
            <person name="Gloeckner G."/>
            <person name="Gruber A."/>
            <person name="Hipkin R."/>
            <person name="Janech M."/>
            <person name="Kroth P."/>
            <person name="Leese F."/>
            <person name="Lindquist E."/>
            <person name="Lyon B.R."/>
            <person name="Martin J."/>
            <person name="Mayer C."/>
            <person name="Parker M."/>
            <person name="Quesneville H."/>
            <person name="Raymond J."/>
            <person name="Uhlig C."/>
            <person name="Valentin K.U."/>
            <person name="Worden A.Z."/>
            <person name="Armbrust E.V."/>
            <person name="Bowler C."/>
            <person name="Green B."/>
            <person name="Moulton V."/>
            <person name="Van Oosterhout C."/>
            <person name="Grigoriev I."/>
        </authorList>
    </citation>
    <scope>NUCLEOTIDE SEQUENCE [LARGE SCALE GENOMIC DNA]</scope>
    <source>
        <strain evidence="2 3">CCMP1102</strain>
    </source>
</reference>